<evidence type="ECO:0000259" key="5">
    <source>
        <dbReference type="Pfam" id="PF08937"/>
    </source>
</evidence>
<dbReference type="PROSITE" id="PS50082">
    <property type="entry name" value="WD_REPEATS_2"/>
    <property type="match status" value="7"/>
</dbReference>
<dbReference type="InterPro" id="IPR001680">
    <property type="entry name" value="WD40_rpt"/>
</dbReference>
<feature type="repeat" description="WD" evidence="3">
    <location>
        <begin position="546"/>
        <end position="577"/>
    </location>
</feature>
<dbReference type="InterPro" id="IPR015032">
    <property type="entry name" value="ThsB__TIR-like_domain"/>
</dbReference>
<dbReference type="AlphaFoldDB" id="A0A1H3UXM4"/>
<feature type="repeat" description="WD" evidence="3">
    <location>
        <begin position="811"/>
        <end position="842"/>
    </location>
</feature>
<dbReference type="OrthoDB" id="134501at2"/>
<dbReference type="STRING" id="137265.SAMN05421684_8350"/>
<evidence type="ECO:0000313" key="6">
    <source>
        <dbReference type="EMBL" id="SDZ67107.1"/>
    </source>
</evidence>
<dbReference type="Pfam" id="PF08937">
    <property type="entry name" value="ThsB_TIR"/>
    <property type="match status" value="1"/>
</dbReference>
<dbReference type="SUPFAM" id="SSF50978">
    <property type="entry name" value="WD40 repeat-like"/>
    <property type="match status" value="2"/>
</dbReference>
<dbReference type="PRINTS" id="PR00320">
    <property type="entry name" value="GPROTEINBRPT"/>
</dbReference>
<feature type="repeat" description="WD" evidence="3">
    <location>
        <begin position="456"/>
        <end position="487"/>
    </location>
</feature>
<dbReference type="SUPFAM" id="SSF52200">
    <property type="entry name" value="Toll/Interleukin receptor TIR domain"/>
    <property type="match status" value="1"/>
</dbReference>
<feature type="repeat" description="WD" evidence="3">
    <location>
        <begin position="774"/>
        <end position="799"/>
    </location>
</feature>
<accession>A0A1H3UXM4</accession>
<dbReference type="CDD" id="cd00200">
    <property type="entry name" value="WD40"/>
    <property type="match status" value="2"/>
</dbReference>
<keyword evidence="4" id="KW-0812">Transmembrane</keyword>
<dbReference type="InterPro" id="IPR035897">
    <property type="entry name" value="Toll_tir_struct_dom_sf"/>
</dbReference>
<dbReference type="Proteomes" id="UP000199632">
    <property type="component" value="Unassembled WGS sequence"/>
</dbReference>
<keyword evidence="4" id="KW-0472">Membrane</keyword>
<feature type="repeat" description="WD" evidence="3">
    <location>
        <begin position="856"/>
        <end position="897"/>
    </location>
</feature>
<keyword evidence="2" id="KW-0677">Repeat</keyword>
<feature type="transmembrane region" description="Helical" evidence="4">
    <location>
        <begin position="196"/>
        <end position="218"/>
    </location>
</feature>
<evidence type="ECO:0000256" key="2">
    <source>
        <dbReference type="ARBA" id="ARBA00022737"/>
    </source>
</evidence>
<dbReference type="PROSITE" id="PS50294">
    <property type="entry name" value="WD_REPEATS_REGION"/>
    <property type="match status" value="6"/>
</dbReference>
<evidence type="ECO:0000256" key="3">
    <source>
        <dbReference type="PROSITE-ProRule" id="PRU00221"/>
    </source>
</evidence>
<dbReference type="PROSITE" id="PS00678">
    <property type="entry name" value="WD_REPEATS_1"/>
    <property type="match status" value="1"/>
</dbReference>
<dbReference type="Pfam" id="PF00400">
    <property type="entry name" value="WD40"/>
    <property type="match status" value="7"/>
</dbReference>
<proteinExistence type="predicted"/>
<name>A0A1H3UXM4_9ACTN</name>
<dbReference type="InterPro" id="IPR020472">
    <property type="entry name" value="WD40_PAC1"/>
</dbReference>
<evidence type="ECO:0000313" key="7">
    <source>
        <dbReference type="Proteomes" id="UP000199632"/>
    </source>
</evidence>
<feature type="repeat" description="WD" evidence="3">
    <location>
        <begin position="321"/>
        <end position="362"/>
    </location>
</feature>
<feature type="domain" description="Thoeris protein ThsB TIR-like" evidence="5">
    <location>
        <begin position="12"/>
        <end position="96"/>
    </location>
</feature>
<dbReference type="PANTHER" id="PTHR19848">
    <property type="entry name" value="WD40 REPEAT PROTEIN"/>
    <property type="match status" value="1"/>
</dbReference>
<evidence type="ECO:0000256" key="4">
    <source>
        <dbReference type="SAM" id="Phobius"/>
    </source>
</evidence>
<dbReference type="PANTHER" id="PTHR19848:SF8">
    <property type="entry name" value="F-BOX AND WD REPEAT DOMAIN CONTAINING 7"/>
    <property type="match status" value="1"/>
</dbReference>
<dbReference type="Gene3D" id="3.40.50.10140">
    <property type="entry name" value="Toll/interleukin-1 receptor homology (TIR) domain"/>
    <property type="match status" value="1"/>
</dbReference>
<keyword evidence="1 3" id="KW-0853">WD repeat</keyword>
<evidence type="ECO:0000256" key="1">
    <source>
        <dbReference type="ARBA" id="ARBA00022574"/>
    </source>
</evidence>
<gene>
    <name evidence="6" type="ORF">SAMN05421684_8350</name>
</gene>
<dbReference type="InterPro" id="IPR015943">
    <property type="entry name" value="WD40/YVTN_repeat-like_dom_sf"/>
</dbReference>
<keyword evidence="7" id="KW-1185">Reference proteome</keyword>
<sequence>MRRPAPEHFDAFISYSQALSGELATQLQRWLERFATPWYRPRTQRIFRDYTNLSSTHDLTGAIYDALAISRFLVILASPAAAQSKWVNNEVTWWRENRPAEQVIVVLTAGELRWDDEANDWHWDETTPLPPAARGMFTSQPLWTDLSSIGDARELDRSNPVLLNSVAQIAARLRNTELDQLVGEHIRLRRRTRNTIRAVVATLTILLLATLAATWVAVDQRDSAVEAARIAVSRQLLAESSSLQLLQPGLARQLMAAAYRMAPNDQTYGALLQSPAMPGMLQRDEDVSAVAYTADGRTLAVADGDSISLIDTTDDATVSVLAGFGLGVSDIGFDRSGRRLVGTGRDGTIRVWDLADRENPRLVGSTSVDGSIDQLALNADGTRLATVERGQTWRLWDVSDAAPPTVLATLRGPGTTGSPVIALTDDGALLATTDEETGILLYSLASPRSPKLAATLTGHTGVVETLDFSPGGAVLASGGADDTVRLWGTSNPGKPRPLPALVGHAGKVGVVAFNRDGSRLASADWTGSARIWDTSDPVRPPLVAELAGHREFVNDAAFSPDSRVLATASSDDTVRLWYAQRPGASMPRAEVSAGASHVFALDPRAPRLLAGSALRMWNIAGSTVPEPTRPLVPTRPGPDAAAWSPDGRLLASDADAEGVRFWDTENADDVRPAGRLPISSGTVDALVFSPRDRTLAVAGADAGVFLSDVTDPRRPGPPRTVPVQQPVAGGDLAISGDGNRLAVTTPEGFELWNIADWRERTPSRVAAVTDVGRVDAVAFAPGTTRLATAGEDGQIRIWDHGSDTWRQVNSISGHRGAVSALTYLPDGRTLASGGEDQTVRLWRTPPDGDPASVATFSGHATSVWGLAAAADGSILVSADQNGYAFVWQLDPETLLSDLCRHSGPSITADQWRVYVGEADFRPPCV</sequence>
<keyword evidence="4" id="KW-1133">Transmembrane helix</keyword>
<protein>
    <submittedName>
        <fullName evidence="6">WD40 repeat</fullName>
    </submittedName>
</protein>
<dbReference type="InterPro" id="IPR036322">
    <property type="entry name" value="WD40_repeat_dom_sf"/>
</dbReference>
<dbReference type="SMART" id="SM00320">
    <property type="entry name" value="WD40"/>
    <property type="match status" value="11"/>
</dbReference>
<dbReference type="RefSeq" id="WP_090804750.1">
    <property type="nucleotide sequence ID" value="NZ_BOND01000034.1"/>
</dbReference>
<organism evidence="6 7">
    <name type="scientific">Asanoa ishikariensis</name>
    <dbReference type="NCBI Taxonomy" id="137265"/>
    <lineage>
        <taxon>Bacteria</taxon>
        <taxon>Bacillati</taxon>
        <taxon>Actinomycetota</taxon>
        <taxon>Actinomycetes</taxon>
        <taxon>Micromonosporales</taxon>
        <taxon>Micromonosporaceae</taxon>
        <taxon>Asanoa</taxon>
    </lineage>
</organism>
<feature type="repeat" description="WD" evidence="3">
    <location>
        <begin position="501"/>
        <end position="533"/>
    </location>
</feature>
<dbReference type="EMBL" id="FNQB01000007">
    <property type="protein sequence ID" value="SDZ67107.1"/>
    <property type="molecule type" value="Genomic_DNA"/>
</dbReference>
<dbReference type="Gene3D" id="2.130.10.10">
    <property type="entry name" value="YVTN repeat-like/Quinoprotein amine dehydrogenase"/>
    <property type="match status" value="5"/>
</dbReference>
<dbReference type="InterPro" id="IPR019775">
    <property type="entry name" value="WD40_repeat_CS"/>
</dbReference>
<reference evidence="7" key="1">
    <citation type="submission" date="2016-10" db="EMBL/GenBank/DDBJ databases">
        <authorList>
            <person name="Varghese N."/>
            <person name="Submissions S."/>
        </authorList>
    </citation>
    <scope>NUCLEOTIDE SEQUENCE [LARGE SCALE GENOMIC DNA]</scope>
    <source>
        <strain evidence="7">DSM 44718</strain>
    </source>
</reference>